<feature type="compositionally biased region" description="Basic and acidic residues" evidence="1">
    <location>
        <begin position="14"/>
        <end position="25"/>
    </location>
</feature>
<evidence type="ECO:0000313" key="4">
    <source>
        <dbReference type="Proteomes" id="UP000554235"/>
    </source>
</evidence>
<evidence type="ECO:0000256" key="1">
    <source>
        <dbReference type="SAM" id="MobiDB-lite"/>
    </source>
</evidence>
<keyword evidence="2" id="KW-1133">Transmembrane helix</keyword>
<feature type="region of interest" description="Disordered" evidence="1">
    <location>
        <begin position="106"/>
        <end position="168"/>
    </location>
</feature>
<feature type="region of interest" description="Disordered" evidence="1">
    <location>
        <begin position="14"/>
        <end position="92"/>
    </location>
</feature>
<keyword evidence="2" id="KW-0472">Membrane</keyword>
<gene>
    <name evidence="3" type="ORF">FALBO_14388</name>
</gene>
<evidence type="ECO:0000256" key="2">
    <source>
        <dbReference type="SAM" id="Phobius"/>
    </source>
</evidence>
<feature type="compositionally biased region" description="Low complexity" evidence="1">
    <location>
        <begin position="60"/>
        <end position="70"/>
    </location>
</feature>
<feature type="region of interest" description="Disordered" evidence="1">
    <location>
        <begin position="367"/>
        <end position="387"/>
    </location>
</feature>
<feature type="compositionally biased region" description="Polar residues" evidence="1">
    <location>
        <begin position="71"/>
        <end position="84"/>
    </location>
</feature>
<evidence type="ECO:0000313" key="3">
    <source>
        <dbReference type="EMBL" id="KAF4458868.1"/>
    </source>
</evidence>
<feature type="compositionally biased region" description="Basic residues" evidence="1">
    <location>
        <begin position="153"/>
        <end position="165"/>
    </location>
</feature>
<comment type="caution">
    <text evidence="3">The sequence shown here is derived from an EMBL/GenBank/DDBJ whole genome shotgun (WGS) entry which is preliminary data.</text>
</comment>
<feature type="transmembrane region" description="Helical" evidence="2">
    <location>
        <begin position="265"/>
        <end position="291"/>
    </location>
</feature>
<reference evidence="3 4" key="1">
    <citation type="submission" date="2020-01" db="EMBL/GenBank/DDBJ databases">
        <title>Identification and distribution of gene clusters putatively required for synthesis of sphingolipid metabolism inhibitors in phylogenetically diverse species of the filamentous fungus Fusarium.</title>
        <authorList>
            <person name="Kim H.-S."/>
            <person name="Busman M."/>
            <person name="Brown D.W."/>
            <person name="Divon H."/>
            <person name="Uhlig S."/>
            <person name="Proctor R.H."/>
        </authorList>
    </citation>
    <scope>NUCLEOTIDE SEQUENCE [LARGE SCALE GENOMIC DNA]</scope>
    <source>
        <strain evidence="3 4">NRRL 20459</strain>
    </source>
</reference>
<dbReference type="Proteomes" id="UP000554235">
    <property type="component" value="Unassembled WGS sequence"/>
</dbReference>
<dbReference type="EMBL" id="JAADYS010002328">
    <property type="protein sequence ID" value="KAF4458868.1"/>
    <property type="molecule type" value="Genomic_DNA"/>
</dbReference>
<organism evidence="3 4">
    <name type="scientific">Fusarium albosuccineum</name>
    <dbReference type="NCBI Taxonomy" id="1237068"/>
    <lineage>
        <taxon>Eukaryota</taxon>
        <taxon>Fungi</taxon>
        <taxon>Dikarya</taxon>
        <taxon>Ascomycota</taxon>
        <taxon>Pezizomycotina</taxon>
        <taxon>Sordariomycetes</taxon>
        <taxon>Hypocreomycetidae</taxon>
        <taxon>Hypocreales</taxon>
        <taxon>Nectriaceae</taxon>
        <taxon>Fusarium</taxon>
        <taxon>Fusarium decemcellulare species complex</taxon>
    </lineage>
</organism>
<keyword evidence="2" id="KW-0812">Transmembrane</keyword>
<proteinExistence type="predicted"/>
<accession>A0A8H4P688</accession>
<feature type="region of interest" description="Disordered" evidence="1">
    <location>
        <begin position="180"/>
        <end position="212"/>
    </location>
</feature>
<keyword evidence="4" id="KW-1185">Reference proteome</keyword>
<feature type="region of interest" description="Disordered" evidence="1">
    <location>
        <begin position="399"/>
        <end position="426"/>
    </location>
</feature>
<feature type="transmembrane region" description="Helical" evidence="2">
    <location>
        <begin position="233"/>
        <end position="253"/>
    </location>
</feature>
<dbReference type="AlphaFoldDB" id="A0A8H4P688"/>
<sequence>MDFDGSTMERLRSDLIRRARMDRDGSSNGNADIEAGNGQPRMQESRSNGSPFTRLFRRGQPTSTTPQPQQGENESVKSQETNANRPGLASRRLGLPNFLRILGGNSNTSLTHDPRNATASPAPLLPFTQPTEPLSPTRPEPVATPSVVSESRRARRARRERRRERAARLDPVEAQLSEILGGSSVERHRRRQHHEREQQRQRHRSRRSDGRRHPKHFCFCLPWIRSRRMRAQILRCFASGLFLVVLVTVYLALSMTNKVNTREMTIMLIMVILFATIFFFHGLVRLCVLVIKGNREAAIRANRPPRYRGPPRYAVPPVPIPVVLARDEEAVGMESEATKSLPPAYGRWRETVRVDPDRLFWQRNEAAEMPQLRPGAQSGPRPPSYVSEDGVSYVVEAAPRSTAPTTEVPLPPHPSEVGRIARMPTE</sequence>
<protein>
    <submittedName>
        <fullName evidence="3">Uncharacterized protein</fullName>
    </submittedName>
</protein>
<feature type="compositionally biased region" description="Basic residues" evidence="1">
    <location>
        <begin position="201"/>
        <end position="212"/>
    </location>
</feature>
<feature type="compositionally biased region" description="Polar residues" evidence="1">
    <location>
        <begin position="40"/>
        <end position="51"/>
    </location>
</feature>
<dbReference type="OrthoDB" id="5417811at2759"/>
<name>A0A8H4P688_9HYPO</name>